<dbReference type="HAMAP" id="MF_01139">
    <property type="entry name" value="ISPT"/>
    <property type="match status" value="1"/>
</dbReference>
<keyword evidence="5" id="KW-1185">Reference proteome</keyword>
<feature type="binding site" evidence="2">
    <location>
        <position position="170"/>
    </location>
    <ligand>
        <name>substrate</name>
    </ligand>
</feature>
<feature type="region of interest" description="Disordered" evidence="3">
    <location>
        <begin position="1"/>
        <end position="21"/>
    </location>
</feature>
<feature type="binding site" evidence="2">
    <location>
        <begin position="3"/>
        <end position="6"/>
    </location>
    <ligand>
        <name>substrate</name>
    </ligand>
</feature>
<dbReference type="Proteomes" id="UP001230156">
    <property type="component" value="Unassembled WGS sequence"/>
</dbReference>
<evidence type="ECO:0000256" key="3">
    <source>
        <dbReference type="SAM" id="MobiDB-lite"/>
    </source>
</evidence>
<proteinExistence type="inferred from homology"/>
<comment type="subunit">
    <text evidence="2">Homodimer.</text>
</comment>
<feature type="binding site" evidence="2">
    <location>
        <position position="19"/>
    </location>
    <ligand>
        <name>substrate</name>
    </ligand>
</feature>
<comment type="cofactor">
    <cofactor evidence="2">
        <name>Mg(2+)</name>
        <dbReference type="ChEBI" id="CHEBI:18420"/>
    </cofactor>
    <text evidence="2">Binds 2 magnesium ions per subunit.</text>
</comment>
<evidence type="ECO:0000313" key="4">
    <source>
        <dbReference type="EMBL" id="MDQ7248076.1"/>
    </source>
</evidence>
<sequence>MDGNGRWARARGLPRTAGHNRGAEAVRRTVKAAIEAGVRYLTLFGFSSENWKRPASEIDDLMGLLRHYLKREIEEFHKNGIRLNVIGDRNRLGADIVELIANAERRTASNQRLNLTIALSYGSRDEIVAAAQRAMQAALDGKLKPEQLNEQNFSQFLLTADMPDPDLLIRTSGEKRISNFLLWQCAYAEFVFLERQWPDFDANDFNGAIQEYLGRTRRYGGAG</sequence>
<dbReference type="PANTHER" id="PTHR10291">
    <property type="entry name" value="DEHYDRODOLICHYL DIPHOSPHATE SYNTHASE FAMILY MEMBER"/>
    <property type="match status" value="1"/>
</dbReference>
<keyword evidence="1 2" id="KW-0808">Transferase</keyword>
<dbReference type="EMBL" id="JAUYVI010000003">
    <property type="protein sequence ID" value="MDQ7248076.1"/>
    <property type="molecule type" value="Genomic_DNA"/>
</dbReference>
<feature type="active site" description="Proton acceptor" evidence="2">
    <location>
        <position position="50"/>
    </location>
</feature>
<feature type="binding site" evidence="2">
    <location>
        <position position="51"/>
    </location>
    <ligand>
        <name>substrate</name>
    </ligand>
</feature>
<gene>
    <name evidence="4" type="primary">uppS</name>
    <name evidence="4" type="ORF">Q8A70_10385</name>
</gene>
<dbReference type="Gene3D" id="3.40.1180.10">
    <property type="entry name" value="Decaprenyl diphosphate synthase-like"/>
    <property type="match status" value="1"/>
</dbReference>
<feature type="binding site" evidence="2">
    <location>
        <begin position="47"/>
        <end position="49"/>
    </location>
    <ligand>
        <name>substrate</name>
    </ligand>
</feature>
<keyword evidence="2" id="KW-0479">Metal-binding</keyword>
<evidence type="ECO:0000313" key="5">
    <source>
        <dbReference type="Proteomes" id="UP001230156"/>
    </source>
</evidence>
<feature type="binding site" evidence="2">
    <location>
        <position position="53"/>
    </location>
    <ligand>
        <name>substrate</name>
    </ligand>
</feature>
<comment type="similarity">
    <text evidence="2">Belongs to the UPP synthase family.</text>
</comment>
<accession>A0ABU0YK37</accession>
<dbReference type="EC" id="2.5.1.-" evidence="2"/>
<dbReference type="RefSeq" id="WP_379955837.1">
    <property type="nucleotide sequence ID" value="NZ_JAUYVI010000003.1"/>
</dbReference>
<organism evidence="4 5">
    <name type="scientific">Dongia sedimenti</name>
    <dbReference type="NCBI Taxonomy" id="3064282"/>
    <lineage>
        <taxon>Bacteria</taxon>
        <taxon>Pseudomonadati</taxon>
        <taxon>Pseudomonadota</taxon>
        <taxon>Alphaproteobacteria</taxon>
        <taxon>Rhodospirillales</taxon>
        <taxon>Dongiaceae</taxon>
        <taxon>Dongia</taxon>
    </lineage>
</organism>
<dbReference type="GO" id="GO:0016740">
    <property type="term" value="F:transferase activity"/>
    <property type="evidence" value="ECO:0007669"/>
    <property type="project" value="UniProtKB-KW"/>
</dbReference>
<comment type="function">
    <text evidence="2">Catalyzes the condensation of isopentenyl diphosphate (IPP) with allylic pyrophosphates generating different type of terpenoids.</text>
</comment>
<feature type="binding site" evidence="2">
    <location>
        <position position="189"/>
    </location>
    <ligand>
        <name>Mg(2+)</name>
        <dbReference type="ChEBI" id="CHEBI:18420"/>
    </ligand>
</feature>
<feature type="active site" evidence="2">
    <location>
        <position position="2"/>
    </location>
</feature>
<comment type="caution">
    <text evidence="4">The sequence shown here is derived from an EMBL/GenBank/DDBJ whole genome shotgun (WGS) entry which is preliminary data.</text>
</comment>
<feature type="binding site" evidence="2">
    <location>
        <position position="2"/>
    </location>
    <ligand>
        <name>Mg(2+)</name>
        <dbReference type="ChEBI" id="CHEBI:18420"/>
    </ligand>
</feature>
<dbReference type="Pfam" id="PF01255">
    <property type="entry name" value="Prenyltransf"/>
    <property type="match status" value="1"/>
</dbReference>
<protein>
    <recommendedName>
        <fullName evidence="2">Isoprenyl transferase</fullName>
        <ecNumber evidence="2">2.5.1.-</ecNumber>
    </recommendedName>
</protein>
<dbReference type="PANTHER" id="PTHR10291:SF0">
    <property type="entry name" value="DEHYDRODOLICHYL DIPHOSPHATE SYNTHASE 2"/>
    <property type="match status" value="1"/>
</dbReference>
<name>A0ABU0YK37_9PROT</name>
<feature type="binding site" evidence="2">
    <location>
        <begin position="176"/>
        <end position="178"/>
    </location>
    <ligand>
        <name>substrate</name>
    </ligand>
</feature>
<feature type="binding site" evidence="2">
    <location>
        <position position="7"/>
    </location>
    <ligand>
        <name>substrate</name>
    </ligand>
</feature>
<dbReference type="InterPro" id="IPR018520">
    <property type="entry name" value="UPP_synth-like_CS"/>
</dbReference>
<evidence type="ECO:0000256" key="2">
    <source>
        <dbReference type="HAMAP-Rule" id="MF_01139"/>
    </source>
</evidence>
<evidence type="ECO:0000256" key="1">
    <source>
        <dbReference type="ARBA" id="ARBA00022679"/>
    </source>
</evidence>
<dbReference type="NCBIfam" id="TIGR00055">
    <property type="entry name" value="uppS"/>
    <property type="match status" value="1"/>
</dbReference>
<reference evidence="5" key="1">
    <citation type="submission" date="2023-08" db="EMBL/GenBank/DDBJ databases">
        <title>Rhodospirillaceae gen. nov., a novel taxon isolated from the Yangtze River Yuezi River estuary sludge.</title>
        <authorList>
            <person name="Ruan L."/>
        </authorList>
    </citation>
    <scope>NUCLEOTIDE SEQUENCE [LARGE SCALE GENOMIC DNA]</scope>
    <source>
        <strain evidence="5">R-7</strain>
    </source>
</reference>
<keyword evidence="2" id="KW-0460">Magnesium</keyword>
<feature type="binding site" evidence="2">
    <location>
        <position position="15"/>
    </location>
    <ligand>
        <name>substrate</name>
    </ligand>
</feature>
<dbReference type="PROSITE" id="PS01066">
    <property type="entry name" value="UPP_SYNTHASE"/>
    <property type="match status" value="1"/>
</dbReference>
<dbReference type="CDD" id="cd00475">
    <property type="entry name" value="Cis_IPPS"/>
    <property type="match status" value="1"/>
</dbReference>
<dbReference type="InterPro" id="IPR036424">
    <property type="entry name" value="UPP_synth-like_sf"/>
</dbReference>
<dbReference type="InterPro" id="IPR001441">
    <property type="entry name" value="UPP_synth-like"/>
</dbReference>
<dbReference type="SUPFAM" id="SSF64005">
    <property type="entry name" value="Undecaprenyl diphosphate synthase"/>
    <property type="match status" value="1"/>
</dbReference>